<dbReference type="OrthoDB" id="3465773at2"/>
<accession>A0A117EBQ4</accession>
<evidence type="ECO:0000313" key="3">
    <source>
        <dbReference type="EMBL" id="GAQ59768.1"/>
    </source>
</evidence>
<keyword evidence="3" id="KW-0378">Hydrolase</keyword>
<dbReference type="Pfam" id="PF13472">
    <property type="entry name" value="Lipase_GDSL_2"/>
    <property type="match status" value="1"/>
</dbReference>
<dbReference type="AlphaFoldDB" id="A0A117EBQ4"/>
<dbReference type="CDD" id="cd01832">
    <property type="entry name" value="SGNH_hydrolase_like_1"/>
    <property type="match status" value="1"/>
</dbReference>
<evidence type="ECO:0000259" key="2">
    <source>
        <dbReference type="Pfam" id="PF13472"/>
    </source>
</evidence>
<dbReference type="EMBL" id="BCMM01000001">
    <property type="protein sequence ID" value="GAQ59768.1"/>
    <property type="molecule type" value="Genomic_DNA"/>
</dbReference>
<dbReference type="InterPro" id="IPR013830">
    <property type="entry name" value="SGNH_hydro"/>
</dbReference>
<dbReference type="RefSeq" id="WP_059077962.1">
    <property type="nucleotide sequence ID" value="NZ_BCMM01000001.1"/>
</dbReference>
<dbReference type="PANTHER" id="PTHR43784:SF2">
    <property type="entry name" value="GDSL-LIKE LIPASE_ACYLHYDROLASE, PUTATIVE (AFU_ORTHOLOGUE AFUA_2G00820)-RELATED"/>
    <property type="match status" value="1"/>
</dbReference>
<feature type="region of interest" description="Disordered" evidence="1">
    <location>
        <begin position="240"/>
        <end position="262"/>
    </location>
</feature>
<dbReference type="InterPro" id="IPR053140">
    <property type="entry name" value="GDSL_Rv0518-like"/>
</dbReference>
<organism evidence="3 4">
    <name type="scientific">Streptomyces scabiei</name>
    <dbReference type="NCBI Taxonomy" id="1930"/>
    <lineage>
        <taxon>Bacteria</taxon>
        <taxon>Bacillati</taxon>
        <taxon>Actinomycetota</taxon>
        <taxon>Actinomycetes</taxon>
        <taxon>Kitasatosporales</taxon>
        <taxon>Streptomycetaceae</taxon>
        <taxon>Streptomyces</taxon>
    </lineage>
</organism>
<evidence type="ECO:0000256" key="1">
    <source>
        <dbReference type="SAM" id="MobiDB-lite"/>
    </source>
</evidence>
<dbReference type="SUPFAM" id="SSF52266">
    <property type="entry name" value="SGNH hydrolase"/>
    <property type="match status" value="1"/>
</dbReference>
<reference evidence="4" key="1">
    <citation type="submission" date="2015-11" db="EMBL/GenBank/DDBJ databases">
        <authorList>
            <consortium name="Cross-ministerial Strategic Innovation Promotion Program (SIP) consortium"/>
            <person name="Tomihama T."/>
            <person name="Ikenaga M."/>
            <person name="Sakai M."/>
            <person name="Okubo T."/>
            <person name="Ikeda S."/>
        </authorList>
    </citation>
    <scope>NUCLEOTIDE SEQUENCE [LARGE SCALE GENOMIC DNA]</scope>
    <source>
        <strain evidence="4">S58</strain>
    </source>
</reference>
<evidence type="ECO:0000313" key="4">
    <source>
        <dbReference type="Proteomes" id="UP000067448"/>
    </source>
</evidence>
<name>A0A117EBQ4_STRSC</name>
<proteinExistence type="predicted"/>
<feature type="domain" description="SGNH hydrolase-type esterase" evidence="2">
    <location>
        <begin position="12"/>
        <end position="185"/>
    </location>
</feature>
<comment type="caution">
    <text evidence="3">The sequence shown here is derived from an EMBL/GenBank/DDBJ whole genome shotgun (WGS) entry which is preliminary data.</text>
</comment>
<sequence length="262" mass="27928">MTAPHPYLRYVAIGDSMTEGLGDPGPAGGHRGWADRLAETLAERQPDLTYANLAVRGRTAGQVRAGQLGAALELKPDLVTVVAGMNDLVRSGFDAASVAADIEEMFARLGASGARVATVNFPDLGKVSPLARRMLPRVMDLNSRLRAAADRHGVLVLDVFAHPVTTDPRLWAGDRLHASPLGHARIASGMAHTLGLPGHDDWAEPLPPRPPVPALRAMGAEVRWAVDFLGPWLWRRLRGRSSGDGRSAKRPSPGPVTLPDAV</sequence>
<reference evidence="3 4" key="2">
    <citation type="journal article" date="2016" name="Genome Announc.">
        <title>Draft Genome Sequences of Streptomyces scabiei S58, Streptomyces turgidiscabies T45, and Streptomyces acidiscabies a10, the Pathogens of Potato Common Scab, Isolated in Japan.</title>
        <authorList>
            <person name="Tomihama T."/>
            <person name="Nishi Y."/>
            <person name="Sakai M."/>
            <person name="Ikenaga M."/>
            <person name="Okubo T."/>
            <person name="Ikeda S."/>
        </authorList>
    </citation>
    <scope>NUCLEOTIDE SEQUENCE [LARGE SCALE GENOMIC DNA]</scope>
    <source>
        <strain evidence="3 4">S58</strain>
    </source>
</reference>
<reference evidence="4" key="3">
    <citation type="submission" date="2016-02" db="EMBL/GenBank/DDBJ databases">
        <title>Draft genome of pathogenic Streptomyces sp. in Japan.</title>
        <authorList>
            <person name="Tomihama T."/>
            <person name="Ikenaga M."/>
            <person name="Sakai M."/>
            <person name="Okubo T."/>
            <person name="Ikeda S."/>
        </authorList>
    </citation>
    <scope>NUCLEOTIDE SEQUENCE [LARGE SCALE GENOMIC DNA]</scope>
    <source>
        <strain evidence="4">S58</strain>
    </source>
</reference>
<dbReference type="EC" id="3.1.1.2" evidence="3"/>
<gene>
    <name evidence="3" type="ORF">SsS58_00106</name>
</gene>
<dbReference type="Proteomes" id="UP000067448">
    <property type="component" value="Unassembled WGS sequence"/>
</dbReference>
<dbReference type="Gene3D" id="3.40.50.1110">
    <property type="entry name" value="SGNH hydrolase"/>
    <property type="match status" value="1"/>
</dbReference>
<protein>
    <submittedName>
        <fullName evidence="3">Arylesterase</fullName>
        <ecNumber evidence="3">3.1.1.2</ecNumber>
    </submittedName>
</protein>
<dbReference type="GO" id="GO:0004064">
    <property type="term" value="F:arylesterase activity"/>
    <property type="evidence" value="ECO:0007669"/>
    <property type="project" value="UniProtKB-EC"/>
</dbReference>
<dbReference type="InterPro" id="IPR036514">
    <property type="entry name" value="SGNH_hydro_sf"/>
</dbReference>
<dbReference type="PANTHER" id="PTHR43784">
    <property type="entry name" value="GDSL-LIKE LIPASE/ACYLHYDROLASE, PUTATIVE (AFU_ORTHOLOGUE AFUA_2G00820)-RELATED"/>
    <property type="match status" value="1"/>
</dbReference>